<feature type="transmembrane region" description="Helical" evidence="7">
    <location>
        <begin position="210"/>
        <end position="229"/>
    </location>
</feature>
<evidence type="ECO:0000256" key="4">
    <source>
        <dbReference type="ARBA" id="ARBA00022692"/>
    </source>
</evidence>
<evidence type="ECO:0000256" key="6">
    <source>
        <dbReference type="ARBA" id="ARBA00023136"/>
    </source>
</evidence>
<feature type="transmembrane region" description="Helical" evidence="7">
    <location>
        <begin position="140"/>
        <end position="161"/>
    </location>
</feature>
<comment type="caution">
    <text evidence="8">The sequence shown here is derived from an EMBL/GenBank/DDBJ whole genome shotgun (WGS) entry which is preliminary data.</text>
</comment>
<protein>
    <recommendedName>
        <fullName evidence="10">Folate-biopterin transporter 2</fullName>
    </recommendedName>
</protein>
<dbReference type="GO" id="GO:0016020">
    <property type="term" value="C:membrane"/>
    <property type="evidence" value="ECO:0007669"/>
    <property type="project" value="UniProtKB-SubCell"/>
</dbReference>
<comment type="subcellular location">
    <subcellularLocation>
        <location evidence="1">Membrane</location>
        <topology evidence="1">Multi-pass membrane protein</topology>
    </subcellularLocation>
</comment>
<dbReference type="OMA" id="MTGRLKW"/>
<feature type="transmembrane region" description="Helical" evidence="7">
    <location>
        <begin position="45"/>
        <end position="67"/>
    </location>
</feature>
<comment type="similarity">
    <text evidence="2">Belongs to the major facilitator superfamily. Folate-biopterin transporter (TC 2.A.71) family.</text>
</comment>
<keyword evidence="3" id="KW-0813">Transport</keyword>
<dbReference type="CDD" id="cd17484">
    <property type="entry name" value="MFS_FBT"/>
    <property type="match status" value="1"/>
</dbReference>
<keyword evidence="5 7" id="KW-1133">Transmembrane helix</keyword>
<feature type="transmembrane region" description="Helical" evidence="7">
    <location>
        <begin position="327"/>
        <end position="347"/>
    </location>
</feature>
<dbReference type="EMBL" id="JAHRHJ020000008">
    <property type="protein sequence ID" value="KAH9304613.1"/>
    <property type="molecule type" value="Genomic_DNA"/>
</dbReference>
<evidence type="ECO:0000313" key="9">
    <source>
        <dbReference type="Proteomes" id="UP000824469"/>
    </source>
</evidence>
<dbReference type="PANTHER" id="PTHR31585:SF6">
    <property type="entry name" value="FOLATE-BIOPTERIN TRANSPORTER 2-RELATED"/>
    <property type="match status" value="1"/>
</dbReference>
<evidence type="ECO:0008006" key="10">
    <source>
        <dbReference type="Google" id="ProtNLM"/>
    </source>
</evidence>
<feature type="transmembrane region" description="Helical" evidence="7">
    <location>
        <begin position="296"/>
        <end position="315"/>
    </location>
</feature>
<keyword evidence="4 7" id="KW-0812">Transmembrane</keyword>
<dbReference type="InterPro" id="IPR039309">
    <property type="entry name" value="BT1"/>
</dbReference>
<evidence type="ECO:0000256" key="7">
    <source>
        <dbReference type="SAM" id="Phobius"/>
    </source>
</evidence>
<name>A0AA38FIP0_TAXCH</name>
<feature type="transmembrane region" description="Helical" evidence="7">
    <location>
        <begin position="258"/>
        <end position="276"/>
    </location>
</feature>
<proteinExistence type="inferred from homology"/>
<dbReference type="SUPFAM" id="SSF103473">
    <property type="entry name" value="MFS general substrate transporter"/>
    <property type="match status" value="1"/>
</dbReference>
<dbReference type="Gene3D" id="1.20.1250.20">
    <property type="entry name" value="MFS general substrate transporter like domains"/>
    <property type="match status" value="1"/>
</dbReference>
<evidence type="ECO:0000256" key="2">
    <source>
        <dbReference type="ARBA" id="ARBA00007015"/>
    </source>
</evidence>
<feature type="transmembrane region" description="Helical" evidence="7">
    <location>
        <begin position="182"/>
        <end position="204"/>
    </location>
</feature>
<accession>A0AA38FIP0</accession>
<dbReference type="AlphaFoldDB" id="A0AA38FIP0"/>
<evidence type="ECO:0000313" key="8">
    <source>
        <dbReference type="EMBL" id="KAH9304613.1"/>
    </source>
</evidence>
<organism evidence="8 9">
    <name type="scientific">Taxus chinensis</name>
    <name type="common">Chinese yew</name>
    <name type="synonym">Taxus wallichiana var. chinensis</name>
    <dbReference type="NCBI Taxonomy" id="29808"/>
    <lineage>
        <taxon>Eukaryota</taxon>
        <taxon>Viridiplantae</taxon>
        <taxon>Streptophyta</taxon>
        <taxon>Embryophyta</taxon>
        <taxon>Tracheophyta</taxon>
        <taxon>Spermatophyta</taxon>
        <taxon>Pinopsida</taxon>
        <taxon>Pinidae</taxon>
        <taxon>Conifers II</taxon>
        <taxon>Cupressales</taxon>
        <taxon>Taxaceae</taxon>
        <taxon>Taxus</taxon>
    </lineage>
</organism>
<dbReference type="Proteomes" id="UP000824469">
    <property type="component" value="Unassembled WGS sequence"/>
</dbReference>
<gene>
    <name evidence="8" type="ORF">KI387_009017</name>
</gene>
<dbReference type="PANTHER" id="PTHR31585">
    <property type="entry name" value="FOLATE-BIOPTERIN TRANSPORTER 1, CHLOROPLASTIC"/>
    <property type="match status" value="1"/>
</dbReference>
<keyword evidence="6 7" id="KW-0472">Membrane</keyword>
<sequence length="492" mass="54700">MEESETIISKGEVAVAEPRRKGWLGYLWEPYVWLAMLARELHGSFVFGVVVVYGISQGLGGAFYRIVSEYYWKDVQMVQPSAAQVYQGITSIPWVVKPVWGLLTDVLPVAGYQRRPYFILAGFMGLISILVISLHSMMPIFITVMLLMAATGGVAIADVIMDACIAKNSINYPQLASDIQSLCGMSSSIGALIGFSTSGVAVHLLGAQGALGLLCIPAIMLLFLGFILYEPRLTNYAKKQNLLEATQSMWKALKCPEVWRPSLYMYISLAMSLNIQEGKFYWYTDPKAGPAFSQEYVGIIFSIGSMGSLLGVLVYHKVLKDYSFHSLLFWAQLLFGISGMLDLIMVLRMNLKLGIPDYFFVIIDESSFHIINRIKWMPMLVLSAKLCPSGIEGTFFALLMSIDNIGLLSSSWGGGMLLHLLNVTRTDFRNLWLAILIRNVMRVLPLVMLFLVPKTDQSSTLLPPELTQSSDATETCEEENIQLVSTIQNNQV</sequence>
<reference evidence="8 9" key="1">
    <citation type="journal article" date="2021" name="Nat. Plants">
        <title>The Taxus genome provides insights into paclitaxel biosynthesis.</title>
        <authorList>
            <person name="Xiong X."/>
            <person name="Gou J."/>
            <person name="Liao Q."/>
            <person name="Li Y."/>
            <person name="Zhou Q."/>
            <person name="Bi G."/>
            <person name="Li C."/>
            <person name="Du R."/>
            <person name="Wang X."/>
            <person name="Sun T."/>
            <person name="Guo L."/>
            <person name="Liang H."/>
            <person name="Lu P."/>
            <person name="Wu Y."/>
            <person name="Zhang Z."/>
            <person name="Ro D.K."/>
            <person name="Shang Y."/>
            <person name="Huang S."/>
            <person name="Yan J."/>
        </authorList>
    </citation>
    <scope>NUCLEOTIDE SEQUENCE [LARGE SCALE GENOMIC DNA]</scope>
    <source>
        <strain evidence="8">Ta-2019</strain>
    </source>
</reference>
<feature type="transmembrane region" description="Helical" evidence="7">
    <location>
        <begin position="117"/>
        <end position="134"/>
    </location>
</feature>
<evidence type="ECO:0000256" key="3">
    <source>
        <dbReference type="ARBA" id="ARBA00022448"/>
    </source>
</evidence>
<evidence type="ECO:0000256" key="5">
    <source>
        <dbReference type="ARBA" id="ARBA00022989"/>
    </source>
</evidence>
<dbReference type="InterPro" id="IPR036259">
    <property type="entry name" value="MFS_trans_sf"/>
</dbReference>
<dbReference type="Pfam" id="PF03092">
    <property type="entry name" value="BT1"/>
    <property type="match status" value="1"/>
</dbReference>
<feature type="transmembrane region" description="Helical" evidence="7">
    <location>
        <begin position="432"/>
        <end position="452"/>
    </location>
</feature>
<evidence type="ECO:0000256" key="1">
    <source>
        <dbReference type="ARBA" id="ARBA00004141"/>
    </source>
</evidence>
<keyword evidence="9" id="KW-1185">Reference proteome</keyword>